<comment type="caution">
    <text evidence="2">The sequence shown here is derived from an EMBL/GenBank/DDBJ whole genome shotgun (WGS) entry which is preliminary data.</text>
</comment>
<organism evidence="2 3">
    <name type="scientific">Brassica cretica</name>
    <name type="common">Mustard</name>
    <dbReference type="NCBI Taxonomy" id="69181"/>
    <lineage>
        <taxon>Eukaryota</taxon>
        <taxon>Viridiplantae</taxon>
        <taxon>Streptophyta</taxon>
        <taxon>Embryophyta</taxon>
        <taxon>Tracheophyta</taxon>
        <taxon>Spermatophyta</taxon>
        <taxon>Magnoliopsida</taxon>
        <taxon>eudicotyledons</taxon>
        <taxon>Gunneridae</taxon>
        <taxon>Pentapetalae</taxon>
        <taxon>rosids</taxon>
        <taxon>malvids</taxon>
        <taxon>Brassicales</taxon>
        <taxon>Brassicaceae</taxon>
        <taxon>Brassiceae</taxon>
        <taxon>Brassica</taxon>
    </lineage>
</organism>
<sequence length="68" mass="7363">MGVTSYGFSSLAACILSTSSPSHPRENPNLTGIHMPEMPPTLKVSSIEEILARDHSSQIQEQSNELLP</sequence>
<dbReference type="EMBL" id="QGKV02000299">
    <property type="protein sequence ID" value="KAF3593638.1"/>
    <property type="molecule type" value="Genomic_DNA"/>
</dbReference>
<gene>
    <name evidence="2" type="ORF">DY000_02023998</name>
</gene>
<name>A0ABQ7E8U9_BRACR</name>
<protein>
    <submittedName>
        <fullName evidence="2">Uncharacterized protein</fullName>
    </submittedName>
</protein>
<evidence type="ECO:0000256" key="1">
    <source>
        <dbReference type="SAM" id="MobiDB-lite"/>
    </source>
</evidence>
<evidence type="ECO:0000313" key="2">
    <source>
        <dbReference type="EMBL" id="KAF3593638.1"/>
    </source>
</evidence>
<keyword evidence="3" id="KW-1185">Reference proteome</keyword>
<reference evidence="2 3" key="1">
    <citation type="journal article" date="2020" name="BMC Genomics">
        <title>Intraspecific diversification of the crop wild relative Brassica cretica Lam. using demographic model selection.</title>
        <authorList>
            <person name="Kioukis A."/>
            <person name="Michalopoulou V.A."/>
            <person name="Briers L."/>
            <person name="Pirintsos S."/>
            <person name="Studholme D.J."/>
            <person name="Pavlidis P."/>
            <person name="Sarris P.F."/>
        </authorList>
    </citation>
    <scope>NUCLEOTIDE SEQUENCE [LARGE SCALE GENOMIC DNA]</scope>
    <source>
        <strain evidence="3">cv. PFS-1207/04</strain>
    </source>
</reference>
<evidence type="ECO:0000313" key="3">
    <source>
        <dbReference type="Proteomes" id="UP000266723"/>
    </source>
</evidence>
<proteinExistence type="predicted"/>
<accession>A0ABQ7E8U9</accession>
<dbReference type="Proteomes" id="UP000266723">
    <property type="component" value="Unassembled WGS sequence"/>
</dbReference>
<feature type="region of interest" description="Disordered" evidence="1">
    <location>
        <begin position="18"/>
        <end position="38"/>
    </location>
</feature>